<dbReference type="CDD" id="cd00412">
    <property type="entry name" value="pyrophosphatase"/>
    <property type="match status" value="1"/>
</dbReference>
<feature type="binding site" evidence="7">
    <location>
        <position position="66"/>
    </location>
    <ligand>
        <name>Mg(2+)</name>
        <dbReference type="ChEBI" id="CHEBI:18420"/>
        <label>1</label>
    </ligand>
</feature>
<evidence type="ECO:0000256" key="4">
    <source>
        <dbReference type="ARBA" id="ARBA00022801"/>
    </source>
</evidence>
<dbReference type="GO" id="GO:0000287">
    <property type="term" value="F:magnesium ion binding"/>
    <property type="evidence" value="ECO:0007669"/>
    <property type="project" value="UniProtKB-UniRule"/>
</dbReference>
<feature type="binding site" evidence="7">
    <location>
        <position position="71"/>
    </location>
    <ligand>
        <name>Mg(2+)</name>
        <dbReference type="ChEBI" id="CHEBI:18420"/>
        <label>1</label>
    </ligand>
</feature>
<dbReference type="EMBL" id="MK323041">
    <property type="protein sequence ID" value="QBK17981.1"/>
    <property type="molecule type" value="Genomic_DNA"/>
</dbReference>
<evidence type="ECO:0000256" key="6">
    <source>
        <dbReference type="ARBA" id="ARBA00047820"/>
    </source>
</evidence>
<evidence type="ECO:0000256" key="2">
    <source>
        <dbReference type="ARBA" id="ARBA00022490"/>
    </source>
</evidence>
<dbReference type="RefSeq" id="WP_005225406.1">
    <property type="nucleotide sequence ID" value="NZ_MK323041.1"/>
</dbReference>
<name>A0A5P1I6B6_9GAMM</name>
<dbReference type="Gene3D" id="3.90.80.10">
    <property type="entry name" value="Inorganic pyrophosphatase"/>
    <property type="match status" value="1"/>
</dbReference>
<comment type="cofactor">
    <cofactor evidence="1 7">
        <name>Mg(2+)</name>
        <dbReference type="ChEBI" id="CHEBI:18420"/>
    </cofactor>
</comment>
<gene>
    <name evidence="7 8" type="primary">ppa</name>
    <name evidence="8" type="ORF">ASP1069_00107</name>
</gene>
<dbReference type="PROSITE" id="PS00387">
    <property type="entry name" value="PPASE"/>
    <property type="match status" value="1"/>
</dbReference>
<feature type="binding site" evidence="7">
    <location>
        <position position="103"/>
    </location>
    <ligand>
        <name>Mg(2+)</name>
        <dbReference type="ChEBI" id="CHEBI:18420"/>
        <label>1</label>
    </ligand>
</feature>
<feature type="binding site" evidence="7">
    <location>
        <position position="30"/>
    </location>
    <ligand>
        <name>substrate</name>
    </ligand>
</feature>
<sequence length="174" mass="19759">MSFKNVKAGTNPPDDFNSIIEIPANAKPIKYEVNKEYDALLVDRFLSTAMSYPYNYGYIPQTLSEDGDPLDVFVIAPHAVAVGSVIRSRPVGVMYMEDEAGIDAKIIAVPHSKLTPLYNNVEDLSDLPQLQLDQMKHFFEHYKDLEKGKWMKFNGWGNVEEARQEILKSIQAYK</sequence>
<organism evidence="8">
    <name type="scientific">Acinetobacter seifertii</name>
    <dbReference type="NCBI Taxonomy" id="1530123"/>
    <lineage>
        <taxon>Bacteria</taxon>
        <taxon>Pseudomonadati</taxon>
        <taxon>Pseudomonadota</taxon>
        <taxon>Gammaproteobacteria</taxon>
        <taxon>Moraxellales</taxon>
        <taxon>Moraxellaceae</taxon>
        <taxon>Acinetobacter</taxon>
        <taxon>Acinetobacter calcoaceticus/baumannii complex</taxon>
    </lineage>
</organism>
<dbReference type="GO" id="GO:0005737">
    <property type="term" value="C:cytoplasm"/>
    <property type="evidence" value="ECO:0007669"/>
    <property type="project" value="UniProtKB-SubCell"/>
</dbReference>
<keyword evidence="5 7" id="KW-0460">Magnesium</keyword>
<feature type="binding site" evidence="7">
    <location>
        <position position="56"/>
    </location>
    <ligand>
        <name>substrate</name>
    </ligand>
</feature>
<evidence type="ECO:0000313" key="8">
    <source>
        <dbReference type="EMBL" id="QBK17981.1"/>
    </source>
</evidence>
<dbReference type="AlphaFoldDB" id="A0A5P1I6B6"/>
<geneLocation type="plasmid" evidence="8">
    <name>pAs1069_b</name>
</geneLocation>
<feature type="binding site" evidence="7">
    <location>
        <position position="142"/>
    </location>
    <ligand>
        <name>substrate</name>
    </ligand>
</feature>
<comment type="subcellular location">
    <subcellularLocation>
        <location evidence="7">Cytoplasm</location>
    </subcellularLocation>
</comment>
<accession>A0A5P1I6B6</accession>
<dbReference type="EC" id="3.6.1.1" evidence="7"/>
<keyword evidence="3 7" id="KW-0479">Metal-binding</keyword>
<evidence type="ECO:0000256" key="5">
    <source>
        <dbReference type="ARBA" id="ARBA00022842"/>
    </source>
</evidence>
<keyword evidence="4 7" id="KW-0378">Hydrolase</keyword>
<feature type="binding site" evidence="7">
    <location>
        <position position="71"/>
    </location>
    <ligand>
        <name>Mg(2+)</name>
        <dbReference type="ChEBI" id="CHEBI:18420"/>
        <label>2</label>
    </ligand>
</feature>
<comment type="similarity">
    <text evidence="7">Belongs to the PPase family.</text>
</comment>
<evidence type="ECO:0000256" key="1">
    <source>
        <dbReference type="ARBA" id="ARBA00001946"/>
    </source>
</evidence>
<keyword evidence="2 7" id="KW-0963">Cytoplasm</keyword>
<dbReference type="HAMAP" id="MF_00209">
    <property type="entry name" value="Inorganic_PPase"/>
    <property type="match status" value="1"/>
</dbReference>
<proteinExistence type="inferred from homology"/>
<dbReference type="GO" id="GO:0006796">
    <property type="term" value="P:phosphate-containing compound metabolic process"/>
    <property type="evidence" value="ECO:0007669"/>
    <property type="project" value="InterPro"/>
</dbReference>
<evidence type="ECO:0000256" key="7">
    <source>
        <dbReference type="HAMAP-Rule" id="MF_00209"/>
    </source>
</evidence>
<dbReference type="NCBIfam" id="NF002317">
    <property type="entry name" value="PRK01250.1"/>
    <property type="match status" value="1"/>
</dbReference>
<dbReference type="PANTHER" id="PTHR10286">
    <property type="entry name" value="INORGANIC PYROPHOSPHATASE"/>
    <property type="match status" value="1"/>
</dbReference>
<protein>
    <recommendedName>
        <fullName evidence="7">Inorganic pyrophosphatase</fullName>
        <ecNumber evidence="7">3.6.1.1</ecNumber>
    </recommendedName>
    <alternativeName>
        <fullName evidence="7">Pyrophosphate phospho-hydrolase</fullName>
        <shortName evidence="7">PPase</shortName>
    </alternativeName>
</protein>
<reference evidence="8" key="1">
    <citation type="submission" date="2018-12" db="EMBL/GenBank/DDBJ databases">
        <authorList>
            <person name="Matos A.P."/>
            <person name="Cayo R."/>
            <person name="Almeida L.G.P."/>
            <person name="Streling A.P."/>
            <person name="Nodari C.S."/>
            <person name="Martins W.M.B.S."/>
            <person name="Narciso A.C."/>
            <person name="Silva R.M."/>
            <person name="Vasconcelos A.T.R."/>
            <person name="Gales A.C."/>
        </authorList>
    </citation>
    <scope>NUCLEOTIDE SEQUENCE</scope>
    <source>
        <strain evidence="8">Asp-1069</strain>
        <plasmid evidence="8">pAs1069_b</plasmid>
    </source>
</reference>
<dbReference type="FunFam" id="3.90.80.10:FF:000003">
    <property type="entry name" value="Inorganic pyrophosphatase"/>
    <property type="match status" value="1"/>
</dbReference>
<comment type="catalytic activity">
    <reaction evidence="6 7">
        <text>diphosphate + H2O = 2 phosphate + H(+)</text>
        <dbReference type="Rhea" id="RHEA:24576"/>
        <dbReference type="ChEBI" id="CHEBI:15377"/>
        <dbReference type="ChEBI" id="CHEBI:15378"/>
        <dbReference type="ChEBI" id="CHEBI:33019"/>
        <dbReference type="ChEBI" id="CHEBI:43474"/>
        <dbReference type="EC" id="3.6.1.1"/>
    </reaction>
</comment>
<evidence type="ECO:0000256" key="3">
    <source>
        <dbReference type="ARBA" id="ARBA00022723"/>
    </source>
</evidence>
<keyword evidence="8" id="KW-0614">Plasmid</keyword>
<comment type="function">
    <text evidence="7">Catalyzes the hydrolysis of inorganic pyrophosphate (PPi) forming two phosphate ions.</text>
</comment>
<dbReference type="InterPro" id="IPR036649">
    <property type="entry name" value="Pyrophosphatase_sf"/>
</dbReference>
<feature type="binding site" evidence="7">
    <location>
        <position position="44"/>
    </location>
    <ligand>
        <name>substrate</name>
    </ligand>
</feature>
<dbReference type="InterPro" id="IPR008162">
    <property type="entry name" value="Pyrophosphatase"/>
</dbReference>
<comment type="subunit">
    <text evidence="7">Homohexamer.</text>
</comment>
<dbReference type="SUPFAM" id="SSF50324">
    <property type="entry name" value="Inorganic pyrophosphatase"/>
    <property type="match status" value="1"/>
</dbReference>
<dbReference type="GO" id="GO:0004427">
    <property type="term" value="F:inorganic diphosphate phosphatase activity"/>
    <property type="evidence" value="ECO:0007669"/>
    <property type="project" value="UniProtKB-UniRule"/>
</dbReference>
<dbReference type="Pfam" id="PF00719">
    <property type="entry name" value="Pyrophosphatase"/>
    <property type="match status" value="1"/>
</dbReference>